<dbReference type="CDD" id="cd05007">
    <property type="entry name" value="SIS_Etherase"/>
    <property type="match status" value="1"/>
</dbReference>
<keyword evidence="2" id="KW-0119">Carbohydrate metabolism</keyword>
<evidence type="ECO:0000256" key="2">
    <source>
        <dbReference type="ARBA" id="ARBA00023277"/>
    </source>
</evidence>
<protein>
    <submittedName>
        <fullName evidence="4">N-acetylmuramic acid 6-phosphate etherase</fullName>
    </submittedName>
</protein>
<dbReference type="SUPFAM" id="SSF53697">
    <property type="entry name" value="SIS domain"/>
    <property type="match status" value="1"/>
</dbReference>
<organism evidence="4 5">
    <name type="scientific">Deinococcus roseus</name>
    <dbReference type="NCBI Taxonomy" id="392414"/>
    <lineage>
        <taxon>Bacteria</taxon>
        <taxon>Thermotogati</taxon>
        <taxon>Deinococcota</taxon>
        <taxon>Deinococci</taxon>
        <taxon>Deinococcales</taxon>
        <taxon>Deinococcaceae</taxon>
        <taxon>Deinococcus</taxon>
    </lineage>
</organism>
<name>A0ABQ2CVN4_9DEIO</name>
<dbReference type="Gene3D" id="1.10.8.1080">
    <property type="match status" value="1"/>
</dbReference>
<dbReference type="Pfam" id="PF20741">
    <property type="entry name" value="GKRP-like_C"/>
    <property type="match status" value="1"/>
</dbReference>
<dbReference type="NCBIfam" id="NF003915">
    <property type="entry name" value="PRK05441.1"/>
    <property type="match status" value="1"/>
</dbReference>
<gene>
    <name evidence="4" type="primary">murQ</name>
    <name evidence="4" type="ORF">GCM10008938_03870</name>
</gene>
<dbReference type="Pfam" id="PF22645">
    <property type="entry name" value="GKRP_SIS_N"/>
    <property type="match status" value="1"/>
</dbReference>
<proteinExistence type="predicted"/>
<dbReference type="InterPro" id="IPR046348">
    <property type="entry name" value="SIS_dom_sf"/>
</dbReference>
<dbReference type="InterPro" id="IPR001347">
    <property type="entry name" value="SIS_dom"/>
</dbReference>
<dbReference type="PANTHER" id="PTHR10088">
    <property type="entry name" value="GLUCOKINASE REGULATORY PROTEIN"/>
    <property type="match status" value="1"/>
</dbReference>
<accession>A0ABQ2CVN4</accession>
<evidence type="ECO:0000256" key="1">
    <source>
        <dbReference type="ARBA" id="ARBA00023239"/>
    </source>
</evidence>
<evidence type="ECO:0000259" key="3">
    <source>
        <dbReference type="PROSITE" id="PS51464"/>
    </source>
</evidence>
<comment type="caution">
    <text evidence="4">The sequence shown here is derived from an EMBL/GenBank/DDBJ whole genome shotgun (WGS) entry which is preliminary data.</text>
</comment>
<dbReference type="InterPro" id="IPR040190">
    <property type="entry name" value="MURQ/GCKR"/>
</dbReference>
<keyword evidence="1" id="KW-0456">Lyase</keyword>
<dbReference type="InterPro" id="IPR005488">
    <property type="entry name" value="Etherase_MurQ"/>
</dbReference>
<dbReference type="PANTHER" id="PTHR10088:SF4">
    <property type="entry name" value="GLUCOKINASE REGULATORY PROTEIN"/>
    <property type="match status" value="1"/>
</dbReference>
<dbReference type="PROSITE" id="PS51464">
    <property type="entry name" value="SIS"/>
    <property type="match status" value="1"/>
</dbReference>
<dbReference type="Proteomes" id="UP000632222">
    <property type="component" value="Unassembled WGS sequence"/>
</dbReference>
<feature type="domain" description="SIS" evidence="3">
    <location>
        <begin position="51"/>
        <end position="214"/>
    </location>
</feature>
<dbReference type="Gene3D" id="3.40.50.10490">
    <property type="entry name" value="Glucose-6-phosphate isomerase like protein, domain 1"/>
    <property type="match status" value="1"/>
</dbReference>
<reference evidence="5" key="1">
    <citation type="journal article" date="2019" name="Int. J. Syst. Evol. Microbiol.">
        <title>The Global Catalogue of Microorganisms (GCM) 10K type strain sequencing project: providing services to taxonomists for standard genome sequencing and annotation.</title>
        <authorList>
            <consortium name="The Broad Institute Genomics Platform"/>
            <consortium name="The Broad Institute Genome Sequencing Center for Infectious Disease"/>
            <person name="Wu L."/>
            <person name="Ma J."/>
        </authorList>
    </citation>
    <scope>NUCLEOTIDE SEQUENCE [LARGE SCALE GENOMIC DNA]</scope>
    <source>
        <strain evidence="5">JCM 14370</strain>
    </source>
</reference>
<evidence type="ECO:0000313" key="5">
    <source>
        <dbReference type="Proteomes" id="UP000632222"/>
    </source>
</evidence>
<dbReference type="EMBL" id="BMOD01000001">
    <property type="protein sequence ID" value="GGJ20856.1"/>
    <property type="molecule type" value="Genomic_DNA"/>
</dbReference>
<dbReference type="RefSeq" id="WP_188999002.1">
    <property type="nucleotide sequence ID" value="NZ_BMOD01000001.1"/>
</dbReference>
<sequence>MTSTEAIQSQTRILNPQDTVGAVLNLVQDQAEAALAVQAAAQSIATAADNAAYHLKQGGRLIYAGAGTSGRLAALDAAELPPTFGWPLSRSISLLAGGTAAEWTAQEAAEDDVNAGFNEADQLNPTRHDVFILVAASGRTPYTLGVLKRAQLAGSLTVGIANNAGAPLLEQADCPILLETGPEVINGSTRLKAGTSQKITLNTLSSTIMLRLGKIYHNLMVDMKATNQKLFNRAIQMVLACVDTTPEQAQMALEQCDWQVKAAAVMIKRGLGVDDARTLLDQYDWNLDDLCL</sequence>
<dbReference type="NCBIfam" id="NF009222">
    <property type="entry name" value="PRK12570.1"/>
    <property type="match status" value="1"/>
</dbReference>
<keyword evidence="5" id="KW-1185">Reference proteome</keyword>
<evidence type="ECO:0000313" key="4">
    <source>
        <dbReference type="EMBL" id="GGJ20856.1"/>
    </source>
</evidence>